<evidence type="ECO:0000259" key="7">
    <source>
        <dbReference type="Pfam" id="PF00881"/>
    </source>
</evidence>
<gene>
    <name evidence="8" type="ordered locus">Dde_0086</name>
</gene>
<evidence type="ECO:0000256" key="5">
    <source>
        <dbReference type="ARBA" id="ARBA00022857"/>
    </source>
</evidence>
<evidence type="ECO:0000256" key="6">
    <source>
        <dbReference type="ARBA" id="ARBA00023002"/>
    </source>
</evidence>
<keyword evidence="9" id="KW-1185">Reference proteome</keyword>
<proteinExistence type="inferred from homology"/>
<accession>Q317K9</accession>
<dbReference type="KEGG" id="dde:Dde_0086"/>
<evidence type="ECO:0000313" key="9">
    <source>
        <dbReference type="Proteomes" id="UP000002710"/>
    </source>
</evidence>
<sequence>MHSYIEALTTRYTTKKFDPDRRLDAETVQAVKDILQLSPSSTNSQPWHFVIAGTDEGRQRVAKAAHGVYAFNASKICDASHVVVLCTKTDIDTEYTTQVLEQEEQDGRFPSEETKAANRKGREFFAMLHRNELQDAFHWMEKQTFIALGNLLSGAAHLGIHACPMEGFDHEVLEKELGLTEKGYKPSVIVALGFSAADDFNAVTPKSRWPQERIITEI</sequence>
<dbReference type="Gene3D" id="3.40.109.10">
    <property type="entry name" value="NADH Oxidase"/>
    <property type="match status" value="1"/>
</dbReference>
<dbReference type="eggNOG" id="COG0778">
    <property type="taxonomic scope" value="Bacteria"/>
</dbReference>
<dbReference type="Proteomes" id="UP000002710">
    <property type="component" value="Chromosome"/>
</dbReference>
<organism evidence="8 9">
    <name type="scientific">Oleidesulfovibrio alaskensis (strain ATCC BAA-1058 / DSM 17464 / G20)</name>
    <name type="common">Desulfovibrio alaskensis</name>
    <dbReference type="NCBI Taxonomy" id="207559"/>
    <lineage>
        <taxon>Bacteria</taxon>
        <taxon>Pseudomonadati</taxon>
        <taxon>Thermodesulfobacteriota</taxon>
        <taxon>Desulfovibrionia</taxon>
        <taxon>Desulfovibrionales</taxon>
        <taxon>Desulfovibrionaceae</taxon>
        <taxon>Oleidesulfovibrio</taxon>
    </lineage>
</organism>
<dbReference type="HOGENOM" id="CLU_070764_4_1_7"/>
<dbReference type="EC" id="1.5.1.34" evidence="8"/>
<dbReference type="GO" id="GO:0004155">
    <property type="term" value="F:6,7-dihydropteridine reductase activity"/>
    <property type="evidence" value="ECO:0007669"/>
    <property type="project" value="UniProtKB-EC"/>
</dbReference>
<dbReference type="PANTHER" id="PTHR43673">
    <property type="entry name" value="NAD(P)H NITROREDUCTASE YDGI-RELATED"/>
    <property type="match status" value="1"/>
</dbReference>
<dbReference type="NCBIfam" id="NF008275">
    <property type="entry name" value="PRK11053.1"/>
    <property type="match status" value="1"/>
</dbReference>
<evidence type="ECO:0000256" key="3">
    <source>
        <dbReference type="ARBA" id="ARBA00022630"/>
    </source>
</evidence>
<evidence type="ECO:0000256" key="2">
    <source>
        <dbReference type="ARBA" id="ARBA00007118"/>
    </source>
</evidence>
<evidence type="ECO:0000313" key="8">
    <source>
        <dbReference type="EMBL" id="ABB36887.1"/>
    </source>
</evidence>
<dbReference type="InterPro" id="IPR029479">
    <property type="entry name" value="Nitroreductase"/>
</dbReference>
<keyword evidence="3" id="KW-0285">Flavoprotein</keyword>
<dbReference type="EMBL" id="CP000112">
    <property type="protein sequence ID" value="ABB36887.1"/>
    <property type="molecule type" value="Genomic_DNA"/>
</dbReference>
<dbReference type="InterPro" id="IPR000415">
    <property type="entry name" value="Nitroreductase-like"/>
</dbReference>
<evidence type="ECO:0000256" key="1">
    <source>
        <dbReference type="ARBA" id="ARBA00001917"/>
    </source>
</evidence>
<keyword evidence="6 8" id="KW-0560">Oxidoreductase</keyword>
<protein>
    <submittedName>
        <fullName evidence="8">6,7-dihydropteridine reductase</fullName>
        <ecNumber evidence="8">1.5.1.34</ecNumber>
    </submittedName>
</protein>
<dbReference type="AlphaFoldDB" id="Q317K9"/>
<dbReference type="STRING" id="207559.Dde_0086"/>
<dbReference type="SUPFAM" id="SSF55469">
    <property type="entry name" value="FMN-dependent nitroreductase-like"/>
    <property type="match status" value="1"/>
</dbReference>
<name>Q317K9_OLEA2</name>
<reference evidence="8 9" key="1">
    <citation type="journal article" date="2011" name="J. Bacteriol.">
        <title>Complete genome sequence and updated annotation of Desulfovibrio alaskensis G20.</title>
        <authorList>
            <person name="Hauser L.J."/>
            <person name="Land M.L."/>
            <person name="Brown S.D."/>
            <person name="Larimer F."/>
            <person name="Keller K.L."/>
            <person name="Rapp-Giles B.J."/>
            <person name="Price M.N."/>
            <person name="Lin M."/>
            <person name="Bruce D.C."/>
            <person name="Detter J.C."/>
            <person name="Tapia R."/>
            <person name="Han C.S."/>
            <person name="Goodwin L.A."/>
            <person name="Cheng J.F."/>
            <person name="Pitluck S."/>
            <person name="Copeland A."/>
            <person name="Lucas S."/>
            <person name="Nolan M."/>
            <person name="Lapidus A.L."/>
            <person name="Palumbo A.V."/>
            <person name="Wall J.D."/>
        </authorList>
    </citation>
    <scope>NUCLEOTIDE SEQUENCE [LARGE SCALE GENOMIC DNA]</scope>
    <source>
        <strain evidence="9">ATCC BAA 1058 / DSM 17464 / G20</strain>
    </source>
</reference>
<dbReference type="InterPro" id="IPR033878">
    <property type="entry name" value="NfsB-like"/>
</dbReference>
<comment type="cofactor">
    <cofactor evidence="1">
        <name>FMN</name>
        <dbReference type="ChEBI" id="CHEBI:58210"/>
    </cofactor>
</comment>
<dbReference type="CDD" id="cd02149">
    <property type="entry name" value="NfsB-like"/>
    <property type="match status" value="1"/>
</dbReference>
<feature type="domain" description="Nitroreductase" evidence="7">
    <location>
        <begin position="9"/>
        <end position="193"/>
    </location>
</feature>
<dbReference type="PANTHER" id="PTHR43673:SF2">
    <property type="entry name" value="NITROREDUCTASE"/>
    <property type="match status" value="1"/>
</dbReference>
<dbReference type="RefSeq" id="WP_011366268.1">
    <property type="nucleotide sequence ID" value="NC_007519.1"/>
</dbReference>
<evidence type="ECO:0000256" key="4">
    <source>
        <dbReference type="ARBA" id="ARBA00022643"/>
    </source>
</evidence>
<keyword evidence="4" id="KW-0288">FMN</keyword>
<keyword evidence="5" id="KW-0521">NADP</keyword>
<comment type="similarity">
    <text evidence="2">Belongs to the nitroreductase family.</text>
</comment>
<dbReference type="Pfam" id="PF00881">
    <property type="entry name" value="Nitroreductase"/>
    <property type="match status" value="1"/>
</dbReference>